<evidence type="ECO:0000256" key="7">
    <source>
        <dbReference type="ARBA" id="ARBA00022967"/>
    </source>
</evidence>
<dbReference type="InterPro" id="IPR023298">
    <property type="entry name" value="ATPase_P-typ_TM_dom_sf"/>
</dbReference>
<dbReference type="NCBIfam" id="TIGR01494">
    <property type="entry name" value="ATPase_P-type"/>
    <property type="match status" value="2"/>
</dbReference>
<feature type="transmembrane region" description="Helical" evidence="10">
    <location>
        <begin position="86"/>
        <end position="103"/>
    </location>
</feature>
<evidence type="ECO:0000256" key="5">
    <source>
        <dbReference type="ARBA" id="ARBA00022840"/>
    </source>
</evidence>
<gene>
    <name evidence="12" type="ORF">LDX50_06630</name>
    <name evidence="13" type="ORF">LDX50_12600</name>
    <name evidence="14" type="ORF">LDX50_18320</name>
</gene>
<evidence type="ECO:0000256" key="2">
    <source>
        <dbReference type="ARBA" id="ARBA00022553"/>
    </source>
</evidence>
<dbReference type="InterPro" id="IPR044492">
    <property type="entry name" value="P_typ_ATPase_HD_dom"/>
</dbReference>
<feature type="transmembrane region" description="Helical" evidence="10">
    <location>
        <begin position="764"/>
        <end position="783"/>
    </location>
</feature>
<dbReference type="SMART" id="SM00831">
    <property type="entry name" value="Cation_ATPase_N"/>
    <property type="match status" value="1"/>
</dbReference>
<reference evidence="12" key="1">
    <citation type="submission" date="2021-09" db="EMBL/GenBank/DDBJ databases">
        <title>Fulvivirga sp. isolated from coastal sediment.</title>
        <authorList>
            <person name="Yu H."/>
        </authorList>
    </citation>
    <scope>NUCLEOTIDE SEQUENCE</scope>
    <source>
        <strain evidence="12">1062</strain>
    </source>
</reference>
<dbReference type="InterPro" id="IPR023299">
    <property type="entry name" value="ATPase_P-typ_cyto_dom_N"/>
</dbReference>
<organism evidence="12 15">
    <name type="scientific">Fulvivirga sedimenti</name>
    <dbReference type="NCBI Taxonomy" id="2879465"/>
    <lineage>
        <taxon>Bacteria</taxon>
        <taxon>Pseudomonadati</taxon>
        <taxon>Bacteroidota</taxon>
        <taxon>Cytophagia</taxon>
        <taxon>Cytophagales</taxon>
        <taxon>Fulvivirgaceae</taxon>
        <taxon>Fulvivirga</taxon>
    </lineage>
</organism>
<keyword evidence="6" id="KW-0460">Magnesium</keyword>
<dbReference type="InterPro" id="IPR008250">
    <property type="entry name" value="ATPase_P-typ_transduc_dom_A_sf"/>
</dbReference>
<keyword evidence="9 10" id="KW-0472">Membrane</keyword>
<dbReference type="PANTHER" id="PTHR42861">
    <property type="entry name" value="CALCIUM-TRANSPORTING ATPASE"/>
    <property type="match status" value="1"/>
</dbReference>
<dbReference type="SUPFAM" id="SSF81660">
    <property type="entry name" value="Metal cation-transporting ATPase, ATP-binding domain N"/>
    <property type="match status" value="1"/>
</dbReference>
<feature type="transmembrane region" description="Helical" evidence="10">
    <location>
        <begin position="739"/>
        <end position="758"/>
    </location>
</feature>
<dbReference type="SUPFAM" id="SSF81653">
    <property type="entry name" value="Calcium ATPase, transduction domain A"/>
    <property type="match status" value="1"/>
</dbReference>
<evidence type="ECO:0000256" key="8">
    <source>
        <dbReference type="ARBA" id="ARBA00022989"/>
    </source>
</evidence>
<dbReference type="SFLD" id="SFLDF00027">
    <property type="entry name" value="p-type_atpase"/>
    <property type="match status" value="1"/>
</dbReference>
<name>A0A9X1KZC9_9BACT</name>
<dbReference type="EMBL" id="JAIXNE010000002">
    <property type="protein sequence ID" value="MCA6074536.1"/>
    <property type="molecule type" value="Genomic_DNA"/>
</dbReference>
<feature type="domain" description="Cation-transporting P-type ATPase N-terminal" evidence="11">
    <location>
        <begin position="9"/>
        <end position="82"/>
    </location>
</feature>
<keyword evidence="7" id="KW-1278">Translocase</keyword>
<evidence type="ECO:0000256" key="1">
    <source>
        <dbReference type="ARBA" id="ARBA00004127"/>
    </source>
</evidence>
<dbReference type="Gene3D" id="3.40.50.1000">
    <property type="entry name" value="HAD superfamily/HAD-like"/>
    <property type="match status" value="2"/>
</dbReference>
<dbReference type="PRINTS" id="PR00120">
    <property type="entry name" value="HATPASE"/>
</dbReference>
<keyword evidence="3 10" id="KW-0812">Transmembrane</keyword>
<dbReference type="InterPro" id="IPR006068">
    <property type="entry name" value="ATPase_P-typ_cation-transptr_C"/>
</dbReference>
<feature type="transmembrane region" description="Helical" evidence="10">
    <location>
        <begin position="251"/>
        <end position="268"/>
    </location>
</feature>
<evidence type="ECO:0000313" key="12">
    <source>
        <dbReference type="EMBL" id="MCA6074536.1"/>
    </source>
</evidence>
<dbReference type="InterPro" id="IPR059000">
    <property type="entry name" value="ATPase_P-type_domA"/>
</dbReference>
<keyword evidence="4" id="KW-0547">Nucleotide-binding</keyword>
<comment type="subcellular location">
    <subcellularLocation>
        <location evidence="1">Endomembrane system</location>
        <topology evidence="1">Multi-pass membrane protein</topology>
    </subcellularLocation>
</comment>
<proteinExistence type="predicted"/>
<dbReference type="InterPro" id="IPR023214">
    <property type="entry name" value="HAD_sf"/>
</dbReference>
<dbReference type="Pfam" id="PF00690">
    <property type="entry name" value="Cation_ATPase_N"/>
    <property type="match status" value="1"/>
</dbReference>
<dbReference type="AlphaFoldDB" id="A0A9X1KZC9"/>
<dbReference type="GO" id="GO:0012505">
    <property type="term" value="C:endomembrane system"/>
    <property type="evidence" value="ECO:0007669"/>
    <property type="project" value="UniProtKB-SubCell"/>
</dbReference>
<feature type="transmembrane region" description="Helical" evidence="10">
    <location>
        <begin position="804"/>
        <end position="825"/>
    </location>
</feature>
<feature type="transmembrane region" description="Helical" evidence="10">
    <location>
        <begin position="689"/>
        <end position="709"/>
    </location>
</feature>
<dbReference type="Gene3D" id="1.20.1110.10">
    <property type="entry name" value="Calcium-transporting ATPase, transmembrane domain"/>
    <property type="match status" value="2"/>
</dbReference>
<dbReference type="EMBL" id="JAIXNE010000004">
    <property type="protein sequence ID" value="MCA6076841.1"/>
    <property type="molecule type" value="Genomic_DNA"/>
</dbReference>
<dbReference type="Gene3D" id="3.40.1110.10">
    <property type="entry name" value="Calcium-transporting ATPase, cytoplasmic domain N"/>
    <property type="match status" value="2"/>
</dbReference>
<feature type="transmembrane region" description="Helical" evidence="10">
    <location>
        <begin position="280"/>
        <end position="301"/>
    </location>
</feature>
<feature type="transmembrane region" description="Helical" evidence="10">
    <location>
        <begin position="662"/>
        <end position="683"/>
    </location>
</feature>
<evidence type="ECO:0000313" key="14">
    <source>
        <dbReference type="EMBL" id="MCA6076841.1"/>
    </source>
</evidence>
<dbReference type="Pfam" id="PF13246">
    <property type="entry name" value="Cation_ATPase"/>
    <property type="match status" value="1"/>
</dbReference>
<feature type="transmembrane region" description="Helical" evidence="10">
    <location>
        <begin position="62"/>
        <end position="80"/>
    </location>
</feature>
<dbReference type="GO" id="GO:0016020">
    <property type="term" value="C:membrane"/>
    <property type="evidence" value="ECO:0007669"/>
    <property type="project" value="InterPro"/>
</dbReference>
<dbReference type="Pfam" id="PF00122">
    <property type="entry name" value="E1-E2_ATPase"/>
    <property type="match status" value="1"/>
</dbReference>
<accession>A0A9X1KZC9</accession>
<protein>
    <submittedName>
        <fullName evidence="12">Cation-transporting P-type ATPase</fullName>
    </submittedName>
</protein>
<dbReference type="Pfam" id="PF00689">
    <property type="entry name" value="Cation_ATPase_C"/>
    <property type="match status" value="1"/>
</dbReference>
<keyword evidence="2" id="KW-0597">Phosphoprotein</keyword>
<keyword evidence="15" id="KW-1185">Reference proteome</keyword>
<evidence type="ECO:0000259" key="11">
    <source>
        <dbReference type="SMART" id="SM00831"/>
    </source>
</evidence>
<dbReference type="SUPFAM" id="SSF81665">
    <property type="entry name" value="Calcium ATPase, transmembrane domain M"/>
    <property type="match status" value="1"/>
</dbReference>
<dbReference type="RefSeq" id="WP_225697651.1">
    <property type="nucleotide sequence ID" value="NZ_JAIXNE010000002.1"/>
</dbReference>
<dbReference type="SFLD" id="SFLDG00002">
    <property type="entry name" value="C1.7:_P-type_atpase_like"/>
    <property type="match status" value="1"/>
</dbReference>
<keyword evidence="8 10" id="KW-1133">Transmembrane helix</keyword>
<feature type="transmembrane region" description="Helical" evidence="10">
    <location>
        <begin position="837"/>
        <end position="856"/>
    </location>
</feature>
<evidence type="ECO:0000313" key="15">
    <source>
        <dbReference type="Proteomes" id="UP001139409"/>
    </source>
</evidence>
<dbReference type="Proteomes" id="UP001139409">
    <property type="component" value="Unassembled WGS sequence"/>
</dbReference>
<keyword evidence="5" id="KW-0067">ATP-binding</keyword>
<evidence type="ECO:0000256" key="9">
    <source>
        <dbReference type="ARBA" id="ARBA00023136"/>
    </source>
</evidence>
<dbReference type="InterPro" id="IPR036412">
    <property type="entry name" value="HAD-like_sf"/>
</dbReference>
<dbReference type="Gene3D" id="2.70.150.10">
    <property type="entry name" value="Calcium-transporting ATPase, cytoplasmic transduction domain A"/>
    <property type="match status" value="1"/>
</dbReference>
<dbReference type="InterPro" id="IPR018303">
    <property type="entry name" value="ATPase_P-typ_P_site"/>
</dbReference>
<dbReference type="InterPro" id="IPR004014">
    <property type="entry name" value="ATPase_P-typ_cation-transptr_N"/>
</dbReference>
<dbReference type="InterPro" id="IPR001757">
    <property type="entry name" value="P_typ_ATPase"/>
</dbReference>
<dbReference type="SUPFAM" id="SSF56784">
    <property type="entry name" value="HAD-like"/>
    <property type="match status" value="1"/>
</dbReference>
<evidence type="ECO:0000256" key="3">
    <source>
        <dbReference type="ARBA" id="ARBA00022692"/>
    </source>
</evidence>
<dbReference type="EMBL" id="JAIXNE010000003">
    <property type="protein sequence ID" value="MCA6075713.1"/>
    <property type="molecule type" value="Genomic_DNA"/>
</dbReference>
<evidence type="ECO:0000256" key="4">
    <source>
        <dbReference type="ARBA" id="ARBA00022741"/>
    </source>
</evidence>
<dbReference type="PRINTS" id="PR00119">
    <property type="entry name" value="CATATPASE"/>
</dbReference>
<dbReference type="PROSITE" id="PS00154">
    <property type="entry name" value="ATPASE_E1_E2"/>
    <property type="match status" value="1"/>
</dbReference>
<dbReference type="SFLD" id="SFLDS00003">
    <property type="entry name" value="Haloacid_Dehalogenase"/>
    <property type="match status" value="1"/>
</dbReference>
<dbReference type="FunFam" id="2.70.150.10:FF:000160">
    <property type="entry name" value="Sarcoplasmic/endoplasmic reticulum calcium ATPase 1"/>
    <property type="match status" value="1"/>
</dbReference>
<evidence type="ECO:0000313" key="13">
    <source>
        <dbReference type="EMBL" id="MCA6075713.1"/>
    </source>
</evidence>
<comment type="caution">
    <text evidence="12">The sequence shown here is derived from an EMBL/GenBank/DDBJ whole genome shotgun (WGS) entry which is preliminary data.</text>
</comment>
<dbReference type="GO" id="GO:0005524">
    <property type="term" value="F:ATP binding"/>
    <property type="evidence" value="ECO:0007669"/>
    <property type="project" value="UniProtKB-KW"/>
</dbReference>
<sequence>MNKNKTIENPFALSIEDTLKALAVTSEGLTDAENENRLEQYGYNELPGSFETPRWQILLRQFKSPIVYLLLIAAVISYFFGDIAESIAIACVILLNSGIGYTLESQAIHSMQALRKLDKTFCQVRRNGELITIESRLLVPGDIIQLQAGDMIPADSRLMEDQRLEVNEASLTGESVPVVKQSKIVLEEGTSLGDRVNMLYKGTSITKGNAVAVIVHSGIDTEIGKISQMVESADKDEIPLNEKLNQFGKKLIWLTLGLILIFIATGWIRGNEFYLILETAIALAVAAIPEGLPIVATISLARGMMLLSRENVIIKKLAAVETLGETDVIITDKTGTLTENQLVVHTVVPVADDGEVLQLLMMSAVLCNNSSISQDGDLQGDPVETALWDYFRKENPADFEKIRDEWKEVDELPFDSDIRYMANLYKHGEQFLSVAKGSPAELLDKCVSAGDHIPITDEFLDEWNQHTEQLAREGLKVLAFAAHRHTKEPSGIDADLHFLGLIGFLDPARSDVENSVMECHKAGITIIMATGDHPATAEAIARQIGLGSGELKIIHGSDLDKTEGAQWESMVEGAHIFSRVTPYQKLQLVTYYQDNGHIVGMTGDGVNDAPALKKSDIGIAMGKRGTQVAEEAADMIIQDDAFTSIVKAIRQGRIIFGNIRDFIIYLLSCNLTEIMVVSIAAFLSTSLPLLALQILFLNLVTDVFPALALGMGKGNERVMEHHSRDPNDPILDRSSWISIFMYSAVMTLTILAGYYYSVHFLSDSYAEANTIAFFSLALAQLIHPFNLTSSGDSFFRNPIFRNRFLWIAIVLCLILLAIALLVPFLNEILSLAMPQPRSWLIILLASAAPLFIIRIIKKITKS</sequence>
<evidence type="ECO:0000256" key="6">
    <source>
        <dbReference type="ARBA" id="ARBA00022842"/>
    </source>
</evidence>
<evidence type="ECO:0000256" key="10">
    <source>
        <dbReference type="SAM" id="Phobius"/>
    </source>
</evidence>
<dbReference type="GO" id="GO:0016887">
    <property type="term" value="F:ATP hydrolysis activity"/>
    <property type="evidence" value="ECO:0007669"/>
    <property type="project" value="InterPro"/>
</dbReference>